<sequence length="118" mass="13004">MMSAARFLSSLGAVFNGPVMQKFTAKITSRSVVAPVTYALIMMVVFALVYGLLGYKNHFEVTDENKDKNWENSVTASIMLQSNAMGSVAPITSLGRWLSTVQTMCGWMWFLILSAVIL</sequence>
<proteinExistence type="predicted"/>
<feature type="transmembrane region" description="Helical" evidence="1">
    <location>
        <begin position="97"/>
        <end position="117"/>
    </location>
</feature>
<name>A7K9U8_9PHYC</name>
<evidence type="ECO:0000256" key="1">
    <source>
        <dbReference type="SAM" id="Phobius"/>
    </source>
</evidence>
<accession>A7K9U8</accession>
<dbReference type="KEGG" id="vg:5470960"/>
<organism evidence="2 3">
    <name type="scientific">Chlorovirus heliozoae</name>
    <dbReference type="NCBI Taxonomy" id="322019"/>
    <lineage>
        <taxon>Viruses</taxon>
        <taxon>Varidnaviria</taxon>
        <taxon>Bamfordvirae</taxon>
        <taxon>Nucleocytoviricota</taxon>
        <taxon>Megaviricetes</taxon>
        <taxon>Algavirales</taxon>
        <taxon>Phycodnaviridae</taxon>
        <taxon>Chlorovirus</taxon>
    </lineage>
</organism>
<evidence type="ECO:0000313" key="2">
    <source>
        <dbReference type="EMBL" id="ABT16822.1"/>
    </source>
</evidence>
<keyword evidence="3" id="KW-1185">Reference proteome</keyword>
<keyword evidence="1" id="KW-0812">Transmembrane</keyword>
<dbReference type="EMBL" id="EF101928">
    <property type="protein sequence ID" value="ABT16822.1"/>
    <property type="molecule type" value="Genomic_DNA"/>
</dbReference>
<gene>
    <name evidence="2" type="primary">z688R</name>
    <name evidence="2" type="ORF">ATCV1_z688R</name>
</gene>
<dbReference type="RefSeq" id="YP_001427169.1">
    <property type="nucleotide sequence ID" value="NC_008724.1"/>
</dbReference>
<keyword evidence="1" id="KW-0472">Membrane</keyword>
<protein>
    <submittedName>
        <fullName evidence="2">Uncharacterized protein z688R</fullName>
    </submittedName>
</protein>
<keyword evidence="1" id="KW-1133">Transmembrane helix</keyword>
<dbReference type="OrthoDB" id="18402at10239"/>
<dbReference type="Proteomes" id="UP000202420">
    <property type="component" value="Segment"/>
</dbReference>
<reference evidence="2 3" key="1">
    <citation type="submission" date="2006-09" db="EMBL/GenBank/DDBJ databases">
        <title>Sequence and annotation of the 288-kb ATCV-1 virus that infects an endosymbiotic Chlorella strain of the heliozoon Acanthocystis turfacea.</title>
        <authorList>
            <person name="Fitzgerald L.A."/>
            <person name="Graves M.V."/>
            <person name="Li X."/>
            <person name="Pfitzner A.J.P."/>
            <person name="Hartigan J."/>
            <person name="Van Etten J.L."/>
        </authorList>
    </citation>
    <scope>NUCLEOTIDE SEQUENCE [LARGE SCALE GENOMIC DNA]</scope>
    <source>
        <strain evidence="2 3">ATCV-1</strain>
    </source>
</reference>
<evidence type="ECO:0000313" key="3">
    <source>
        <dbReference type="Proteomes" id="UP000202420"/>
    </source>
</evidence>
<dbReference type="GeneID" id="5470960"/>
<feature type="transmembrane region" description="Helical" evidence="1">
    <location>
        <begin position="31"/>
        <end position="53"/>
    </location>
</feature>